<organism evidence="2 3">
    <name type="scientific">Clostridium scatologenes</name>
    <dbReference type="NCBI Taxonomy" id="1548"/>
    <lineage>
        <taxon>Bacteria</taxon>
        <taxon>Bacillati</taxon>
        <taxon>Bacillota</taxon>
        <taxon>Clostridia</taxon>
        <taxon>Eubacteriales</taxon>
        <taxon>Clostridiaceae</taxon>
        <taxon>Clostridium</taxon>
    </lineage>
</organism>
<feature type="domain" description="Lysozyme inhibitor LprI-like N-terminal" evidence="1">
    <location>
        <begin position="1"/>
        <end position="67"/>
    </location>
</feature>
<accession>A0A0E3M907</accession>
<dbReference type="Gene3D" id="1.20.1270.180">
    <property type="match status" value="1"/>
</dbReference>
<keyword evidence="3" id="KW-1185">Reference proteome</keyword>
<proteinExistence type="predicted"/>
<dbReference type="EMBL" id="CP009933">
    <property type="protein sequence ID" value="AKA68950.1"/>
    <property type="molecule type" value="Genomic_DNA"/>
</dbReference>
<dbReference type="PANTHER" id="PTHR39176">
    <property type="entry name" value="PERIPLASMIC PROTEIN-RELATED"/>
    <property type="match status" value="1"/>
</dbReference>
<evidence type="ECO:0000313" key="3">
    <source>
        <dbReference type="Proteomes" id="UP000033115"/>
    </source>
</evidence>
<evidence type="ECO:0000313" key="2">
    <source>
        <dbReference type="EMBL" id="AKA68950.1"/>
    </source>
</evidence>
<reference evidence="2 3" key="1">
    <citation type="journal article" date="2015" name="J. Biotechnol.">
        <title>Complete genome sequence of a malodorant-producing acetogen, Clostridium scatologenes ATCC 25775(T).</title>
        <authorList>
            <person name="Zhu Z."/>
            <person name="Guo T."/>
            <person name="Zheng H."/>
            <person name="Song T."/>
            <person name="Ouyang P."/>
            <person name="Xie J."/>
        </authorList>
    </citation>
    <scope>NUCLEOTIDE SEQUENCE [LARGE SCALE GENOMIC DNA]</scope>
    <source>
        <strain evidence="2 3">ATCC 25775</strain>
    </source>
</reference>
<dbReference type="STRING" id="1548.CSCA_1825"/>
<dbReference type="Proteomes" id="UP000033115">
    <property type="component" value="Chromosome"/>
</dbReference>
<gene>
    <name evidence="2" type="ORF">CSCA_1825</name>
</gene>
<dbReference type="InterPro" id="IPR009739">
    <property type="entry name" value="LprI-like_N"/>
</dbReference>
<dbReference type="PANTHER" id="PTHR39176:SF1">
    <property type="entry name" value="PERIPLASMIC PROTEIN"/>
    <property type="match status" value="1"/>
</dbReference>
<dbReference type="KEGG" id="csq:CSCA_1825"/>
<protein>
    <recommendedName>
        <fullName evidence="1">Lysozyme inhibitor LprI-like N-terminal domain-containing protein</fullName>
    </recommendedName>
</protein>
<dbReference type="AlphaFoldDB" id="A0A0E3M907"/>
<dbReference type="RefSeq" id="WP_242861018.1">
    <property type="nucleotide sequence ID" value="NZ_CP009933.1"/>
</dbReference>
<sequence>MNEIYGVPKGQLSANDMKNLQSEEIQWISNRDAKAEKSASEMKGGSMESVLYTGSLAATTKPRCYELVEKYMH</sequence>
<dbReference type="Pfam" id="PF07007">
    <property type="entry name" value="LprI"/>
    <property type="match status" value="1"/>
</dbReference>
<name>A0A0E3M907_CLOSL</name>
<evidence type="ECO:0000259" key="1">
    <source>
        <dbReference type="Pfam" id="PF07007"/>
    </source>
</evidence>
<dbReference type="HOGENOM" id="CLU_2698167_0_0_9"/>